<evidence type="ECO:0000313" key="1">
    <source>
        <dbReference type="EMBL" id="MBD2536787.1"/>
    </source>
</evidence>
<protein>
    <submittedName>
        <fullName evidence="1">Uncharacterized protein</fullName>
    </submittedName>
</protein>
<dbReference type="EMBL" id="JACJSI010000552">
    <property type="protein sequence ID" value="MBD2536787.1"/>
    <property type="molecule type" value="Genomic_DNA"/>
</dbReference>
<name>A0ABR8E6T3_9NOSO</name>
<reference evidence="1 2" key="1">
    <citation type="journal article" date="2020" name="ISME J.">
        <title>Comparative genomics reveals insights into cyanobacterial evolution and habitat adaptation.</title>
        <authorList>
            <person name="Chen M.Y."/>
            <person name="Teng W.K."/>
            <person name="Zhao L."/>
            <person name="Hu C.X."/>
            <person name="Zhou Y.K."/>
            <person name="Han B.P."/>
            <person name="Song L.R."/>
            <person name="Shu W.S."/>
        </authorList>
    </citation>
    <scope>NUCLEOTIDE SEQUENCE [LARGE SCALE GENOMIC DNA]</scope>
    <source>
        <strain evidence="1 2">FACHB-838</strain>
    </source>
</reference>
<accession>A0ABR8E6T3</accession>
<comment type="caution">
    <text evidence="1">The sequence shown here is derived from an EMBL/GenBank/DDBJ whole genome shotgun (WGS) entry which is preliminary data.</text>
</comment>
<keyword evidence="2" id="KW-1185">Reference proteome</keyword>
<dbReference type="RefSeq" id="WP_190733672.1">
    <property type="nucleotide sequence ID" value="NZ_JACJSI010000552.1"/>
</dbReference>
<gene>
    <name evidence="1" type="ORF">H6G97_49145</name>
</gene>
<organism evidence="1 2">
    <name type="scientific">Nostoc flagelliforme FACHB-838</name>
    <dbReference type="NCBI Taxonomy" id="2692904"/>
    <lineage>
        <taxon>Bacteria</taxon>
        <taxon>Bacillati</taxon>
        <taxon>Cyanobacteriota</taxon>
        <taxon>Cyanophyceae</taxon>
        <taxon>Nostocales</taxon>
        <taxon>Nostocaceae</taxon>
        <taxon>Nostoc</taxon>
    </lineage>
</organism>
<proteinExistence type="predicted"/>
<dbReference type="Proteomes" id="UP000623440">
    <property type="component" value="Unassembled WGS sequence"/>
</dbReference>
<evidence type="ECO:0000313" key="2">
    <source>
        <dbReference type="Proteomes" id="UP000623440"/>
    </source>
</evidence>
<sequence length="47" mass="5409">MMAQESVQQQSITQVQLLAALAQQLAEQEQHLLQQQQQQTKILHRLA</sequence>